<gene>
    <name evidence="7" type="ORF">IWZ03DRAFT_420794</name>
</gene>
<evidence type="ECO:0000256" key="1">
    <source>
        <dbReference type="ARBA" id="ARBA00004141"/>
    </source>
</evidence>
<evidence type="ECO:0000313" key="8">
    <source>
        <dbReference type="Proteomes" id="UP001363622"/>
    </source>
</evidence>
<dbReference type="InterPro" id="IPR036259">
    <property type="entry name" value="MFS_trans_sf"/>
</dbReference>
<protein>
    <submittedName>
        <fullName evidence="7">Major facilitator superfamily domain-containing protein</fullName>
    </submittedName>
</protein>
<feature type="transmembrane region" description="Helical" evidence="6">
    <location>
        <begin position="616"/>
        <end position="639"/>
    </location>
</feature>
<evidence type="ECO:0000256" key="2">
    <source>
        <dbReference type="ARBA" id="ARBA00022692"/>
    </source>
</evidence>
<feature type="transmembrane region" description="Helical" evidence="6">
    <location>
        <begin position="175"/>
        <end position="194"/>
    </location>
</feature>
<organism evidence="7 8">
    <name type="scientific">Phyllosticta citriasiana</name>
    <dbReference type="NCBI Taxonomy" id="595635"/>
    <lineage>
        <taxon>Eukaryota</taxon>
        <taxon>Fungi</taxon>
        <taxon>Dikarya</taxon>
        <taxon>Ascomycota</taxon>
        <taxon>Pezizomycotina</taxon>
        <taxon>Dothideomycetes</taxon>
        <taxon>Dothideomycetes incertae sedis</taxon>
        <taxon>Botryosphaeriales</taxon>
        <taxon>Phyllostictaceae</taxon>
        <taxon>Phyllosticta</taxon>
    </lineage>
</organism>
<feature type="compositionally biased region" description="Low complexity" evidence="5">
    <location>
        <begin position="136"/>
        <end position="147"/>
    </location>
</feature>
<feature type="transmembrane region" description="Helical" evidence="6">
    <location>
        <begin position="582"/>
        <end position="604"/>
    </location>
</feature>
<feature type="transmembrane region" description="Helical" evidence="6">
    <location>
        <begin position="241"/>
        <end position="265"/>
    </location>
</feature>
<keyword evidence="8" id="KW-1185">Reference proteome</keyword>
<keyword evidence="2 6" id="KW-0812">Transmembrane</keyword>
<dbReference type="InterPro" id="IPR011701">
    <property type="entry name" value="MFS"/>
</dbReference>
<dbReference type="PANTHER" id="PTHR23507:SF40">
    <property type="entry name" value="TETRACYCLINE-EFFLUX TRANSPORTER"/>
    <property type="match status" value="1"/>
</dbReference>
<feature type="transmembrane region" description="Helical" evidence="6">
    <location>
        <begin position="436"/>
        <end position="454"/>
    </location>
</feature>
<dbReference type="EMBL" id="JBBPHU010000002">
    <property type="protein sequence ID" value="KAK7521481.1"/>
    <property type="molecule type" value="Genomic_DNA"/>
</dbReference>
<feature type="transmembrane region" description="Helical" evidence="6">
    <location>
        <begin position="311"/>
        <end position="329"/>
    </location>
</feature>
<feature type="transmembrane region" description="Helical" evidence="6">
    <location>
        <begin position="285"/>
        <end position="305"/>
    </location>
</feature>
<evidence type="ECO:0000256" key="6">
    <source>
        <dbReference type="SAM" id="Phobius"/>
    </source>
</evidence>
<dbReference type="PANTHER" id="PTHR23507">
    <property type="entry name" value="ZGC:174356"/>
    <property type="match status" value="1"/>
</dbReference>
<keyword evidence="3 6" id="KW-1133">Transmembrane helix</keyword>
<keyword evidence="4 6" id="KW-0472">Membrane</keyword>
<dbReference type="Pfam" id="PF07690">
    <property type="entry name" value="MFS_1"/>
    <property type="match status" value="1"/>
</dbReference>
<feature type="transmembrane region" description="Helical" evidence="6">
    <location>
        <begin position="84"/>
        <end position="103"/>
    </location>
</feature>
<proteinExistence type="predicted"/>
<dbReference type="SUPFAM" id="SSF103473">
    <property type="entry name" value="MFS general substrate transporter"/>
    <property type="match status" value="2"/>
</dbReference>
<feature type="region of interest" description="Disordered" evidence="5">
    <location>
        <begin position="464"/>
        <end position="547"/>
    </location>
</feature>
<evidence type="ECO:0000256" key="4">
    <source>
        <dbReference type="ARBA" id="ARBA00023136"/>
    </source>
</evidence>
<evidence type="ECO:0000256" key="5">
    <source>
        <dbReference type="SAM" id="MobiDB-lite"/>
    </source>
</evidence>
<dbReference type="Gene3D" id="1.20.1250.20">
    <property type="entry name" value="MFS general substrate transporter like domains"/>
    <property type="match status" value="1"/>
</dbReference>
<sequence length="676" mass="71796">MATSKLSAATAAVDYHPVPLTEEGDGDDRRVGLGNVLDVRHGGIEDEEDIELDELRDGILGDGGGMGLDEEEYEGWGRRRKPKVMYLLIFFLMNSLAFGITVVPRINIFTGLICREVLPQTWKPDSNGAMGSSINSTSSGTTTTATAAEGPPPVVVGGFNPQCATDAVSSTTASVASIGGAIGGTLSMISGTWLSVLSDRIGRVKVVTYCAVVLLAAEAMLIVLAEAAGRGDSLAPFGYRWLWLVWVLDGLSGSFSTIMSMAAAYISDTEPEDRRNVQQGRVHGVLFIGIAVGPALSSVILKASGQDSPLLVFYICIIVRTLSVFYLFFCVPESLPRKRVEDFSLRTIFPWQQPGSKGLGIKEKMGKLNPTKWLDRMAPPVLIGSAALRHNIKILVAINVICYAGAVSAGEVLILYPQMVFKWGNLENNYFMSVINAFRAAVSWLGIPMLIFLFRKPRQLLPHHVAKPPPSTTDSPSSSSSTPINTPPAGPTDTPNSSSSDSPHLQLASPAPLPDDVADTAATATTTTPPPPPPGPNDLIPPQNLYNPCPGPDALDRHLILTALLFDIFGYSGYALSPNGVLFTLCGALAAFGAIGLSTTEAALTKHVARHRVGLLMGGLGVLQAVVRIVAPAAVNAVYAWSVAWWPGLAFLVVAALLGFGVALTGWVRVLDMREG</sequence>
<feature type="transmembrane region" description="Helical" evidence="6">
    <location>
        <begin position="559"/>
        <end position="576"/>
    </location>
</feature>
<feature type="compositionally biased region" description="Low complexity" evidence="5">
    <location>
        <begin position="491"/>
        <end position="503"/>
    </location>
</feature>
<comment type="subcellular location">
    <subcellularLocation>
        <location evidence="1">Membrane</location>
        <topology evidence="1">Multi-pass membrane protein</topology>
    </subcellularLocation>
</comment>
<name>A0ABR1KW97_9PEZI</name>
<dbReference type="Proteomes" id="UP001363622">
    <property type="component" value="Unassembled WGS sequence"/>
</dbReference>
<evidence type="ECO:0000313" key="7">
    <source>
        <dbReference type="EMBL" id="KAK7521481.1"/>
    </source>
</evidence>
<feature type="transmembrane region" description="Helical" evidence="6">
    <location>
        <begin position="394"/>
        <end position="416"/>
    </location>
</feature>
<accession>A0ABR1KW97</accession>
<feature type="compositionally biased region" description="Low complexity" evidence="5">
    <location>
        <begin position="472"/>
        <end position="484"/>
    </location>
</feature>
<feature type="transmembrane region" description="Helical" evidence="6">
    <location>
        <begin position="645"/>
        <end position="668"/>
    </location>
</feature>
<evidence type="ECO:0000256" key="3">
    <source>
        <dbReference type="ARBA" id="ARBA00022989"/>
    </source>
</evidence>
<comment type="caution">
    <text evidence="7">The sequence shown here is derived from an EMBL/GenBank/DDBJ whole genome shotgun (WGS) entry which is preliminary data.</text>
</comment>
<feature type="transmembrane region" description="Helical" evidence="6">
    <location>
        <begin position="206"/>
        <end position="229"/>
    </location>
</feature>
<reference evidence="7 8" key="1">
    <citation type="submission" date="2024-04" db="EMBL/GenBank/DDBJ databases">
        <title>Phyllosticta paracitricarpa is synonymous to the EU quarantine fungus P. citricarpa based on phylogenomic analyses.</title>
        <authorList>
            <consortium name="Lawrence Berkeley National Laboratory"/>
            <person name="Van Ingen-Buijs V.A."/>
            <person name="Van Westerhoven A.C."/>
            <person name="Haridas S."/>
            <person name="Skiadas P."/>
            <person name="Martin F."/>
            <person name="Groenewald J.Z."/>
            <person name="Crous P.W."/>
            <person name="Seidl M.F."/>
        </authorList>
    </citation>
    <scope>NUCLEOTIDE SEQUENCE [LARGE SCALE GENOMIC DNA]</scope>
    <source>
        <strain evidence="7 8">CBS 123371</strain>
    </source>
</reference>
<feature type="region of interest" description="Disordered" evidence="5">
    <location>
        <begin position="125"/>
        <end position="147"/>
    </location>
</feature>